<protein>
    <submittedName>
        <fullName evidence="1">Uncharacterized protein</fullName>
    </submittedName>
</protein>
<organism evidence="1 2">
    <name type="scientific">Dipteronia sinensis</name>
    <dbReference type="NCBI Taxonomy" id="43782"/>
    <lineage>
        <taxon>Eukaryota</taxon>
        <taxon>Viridiplantae</taxon>
        <taxon>Streptophyta</taxon>
        <taxon>Embryophyta</taxon>
        <taxon>Tracheophyta</taxon>
        <taxon>Spermatophyta</taxon>
        <taxon>Magnoliopsida</taxon>
        <taxon>eudicotyledons</taxon>
        <taxon>Gunneridae</taxon>
        <taxon>Pentapetalae</taxon>
        <taxon>rosids</taxon>
        <taxon>malvids</taxon>
        <taxon>Sapindales</taxon>
        <taxon>Sapindaceae</taxon>
        <taxon>Hippocastanoideae</taxon>
        <taxon>Acereae</taxon>
        <taxon>Dipteronia</taxon>
    </lineage>
</organism>
<gene>
    <name evidence="1" type="ORF">Dsin_016822</name>
</gene>
<proteinExistence type="predicted"/>
<comment type="caution">
    <text evidence="1">The sequence shown here is derived from an EMBL/GenBank/DDBJ whole genome shotgun (WGS) entry which is preliminary data.</text>
</comment>
<name>A0AAE0AEF9_9ROSI</name>
<sequence length="108" mass="12320">MEIAHCTVNINNQSSTIETLIGNNFKRWKGDVEISLGLLGIDKALKDEEPLKPTVKSTVEQNAKYEKWEKANSLSLKIIRRSISESLKDAMRLCVRLKLQKSFLMKQS</sequence>
<evidence type="ECO:0000313" key="1">
    <source>
        <dbReference type="EMBL" id="KAK3212116.1"/>
    </source>
</evidence>
<dbReference type="Proteomes" id="UP001281410">
    <property type="component" value="Unassembled WGS sequence"/>
</dbReference>
<evidence type="ECO:0000313" key="2">
    <source>
        <dbReference type="Proteomes" id="UP001281410"/>
    </source>
</evidence>
<keyword evidence="2" id="KW-1185">Reference proteome</keyword>
<dbReference type="AlphaFoldDB" id="A0AAE0AEF9"/>
<dbReference type="EMBL" id="JANJYJ010000005">
    <property type="protein sequence ID" value="KAK3212116.1"/>
    <property type="molecule type" value="Genomic_DNA"/>
</dbReference>
<reference evidence="1" key="1">
    <citation type="journal article" date="2023" name="Plant J.">
        <title>Genome sequences and population genomics provide insights into the demographic history, inbreeding, and mutation load of two 'living fossil' tree species of Dipteronia.</title>
        <authorList>
            <person name="Feng Y."/>
            <person name="Comes H.P."/>
            <person name="Chen J."/>
            <person name="Zhu S."/>
            <person name="Lu R."/>
            <person name="Zhang X."/>
            <person name="Li P."/>
            <person name="Qiu J."/>
            <person name="Olsen K.M."/>
            <person name="Qiu Y."/>
        </authorList>
    </citation>
    <scope>NUCLEOTIDE SEQUENCE</scope>
    <source>
        <strain evidence="1">NBL</strain>
    </source>
</reference>
<accession>A0AAE0AEF9</accession>